<dbReference type="SUPFAM" id="SSF48726">
    <property type="entry name" value="Immunoglobulin"/>
    <property type="match status" value="1"/>
</dbReference>
<dbReference type="Pfam" id="PF00047">
    <property type="entry name" value="ig"/>
    <property type="match status" value="1"/>
</dbReference>
<feature type="domain" description="Immunoglobulin-like beta-sandwich" evidence="3">
    <location>
        <begin position="54"/>
        <end position="131"/>
    </location>
</feature>
<keyword evidence="6" id="KW-1185">Reference proteome</keyword>
<feature type="chain" id="PRO_5035201878" evidence="2">
    <location>
        <begin position="24"/>
        <end position="210"/>
    </location>
</feature>
<keyword evidence="1" id="KW-1015">Disulfide bond</keyword>
<name>A0A8J5CN21_CHIOP</name>
<protein>
    <submittedName>
        <fullName evidence="5">Fasciclin-3</fullName>
    </submittedName>
</protein>
<feature type="signal peptide" evidence="2">
    <location>
        <begin position="1"/>
        <end position="23"/>
    </location>
</feature>
<evidence type="ECO:0000256" key="1">
    <source>
        <dbReference type="ARBA" id="ARBA00023157"/>
    </source>
</evidence>
<accession>A0A8J5CN21</accession>
<evidence type="ECO:0000313" key="6">
    <source>
        <dbReference type="Proteomes" id="UP000770661"/>
    </source>
</evidence>
<dbReference type="Proteomes" id="UP000770661">
    <property type="component" value="Unassembled WGS sequence"/>
</dbReference>
<dbReference type="OrthoDB" id="6369918at2759"/>
<evidence type="ECO:0000313" key="5">
    <source>
        <dbReference type="EMBL" id="KAG0726528.1"/>
    </source>
</evidence>
<evidence type="ECO:0000259" key="3">
    <source>
        <dbReference type="Pfam" id="PF00047"/>
    </source>
</evidence>
<keyword evidence="2" id="KW-0732">Signal</keyword>
<dbReference type="Pfam" id="PF08205">
    <property type="entry name" value="C2-set_2"/>
    <property type="match status" value="1"/>
</dbReference>
<feature type="domain" description="CD80-like immunoglobulin C2-set" evidence="4">
    <location>
        <begin position="161"/>
        <end position="207"/>
    </location>
</feature>
<dbReference type="InterPro" id="IPR036179">
    <property type="entry name" value="Ig-like_dom_sf"/>
</dbReference>
<dbReference type="InterPro" id="IPR013162">
    <property type="entry name" value="CD80_C2-set"/>
</dbReference>
<comment type="caution">
    <text evidence="5">The sequence shown here is derived from an EMBL/GenBank/DDBJ whole genome shotgun (WGS) entry which is preliminary data.</text>
</comment>
<sequence length="210" mass="22462">MCKCSFVAAACLALACLAAATSAQEYSVDQPTSGDDVALSVRSADVSLIFDSTEIVVNPGDPLHLDCGVRGESRYCIWESENGEIIQVEDVYSNVYDGLSQPQNTNGNECGIVVDSANIEQHGTWTCKVFVVGNSLIGAKHVVVTIKPTNPVLEIDNQRNLDVNTEEKQVVCSVAAARPAVDMSWYLGDRDITASSEKVETLTDTGVSVD</sequence>
<dbReference type="Gene3D" id="2.60.40.10">
    <property type="entry name" value="Immunoglobulins"/>
    <property type="match status" value="1"/>
</dbReference>
<gene>
    <name evidence="5" type="primary">Fas3</name>
    <name evidence="5" type="ORF">GWK47_036350</name>
</gene>
<dbReference type="InterPro" id="IPR013151">
    <property type="entry name" value="Immunoglobulin_dom"/>
</dbReference>
<reference evidence="5" key="1">
    <citation type="submission" date="2020-07" db="EMBL/GenBank/DDBJ databases">
        <title>The High-quality genome of the commercially important snow crab, Chionoecetes opilio.</title>
        <authorList>
            <person name="Jeong J.-H."/>
            <person name="Ryu S."/>
        </authorList>
    </citation>
    <scope>NUCLEOTIDE SEQUENCE</scope>
    <source>
        <strain evidence="5">MADBK_172401_WGS</strain>
        <tissue evidence="5">Digestive gland</tissue>
    </source>
</reference>
<dbReference type="PROSITE" id="PS51257">
    <property type="entry name" value="PROKAR_LIPOPROTEIN"/>
    <property type="match status" value="1"/>
</dbReference>
<dbReference type="InterPro" id="IPR013783">
    <property type="entry name" value="Ig-like_fold"/>
</dbReference>
<evidence type="ECO:0000259" key="4">
    <source>
        <dbReference type="Pfam" id="PF08205"/>
    </source>
</evidence>
<dbReference type="AlphaFoldDB" id="A0A8J5CN21"/>
<organism evidence="5 6">
    <name type="scientific">Chionoecetes opilio</name>
    <name type="common">Atlantic snow crab</name>
    <name type="synonym">Cancer opilio</name>
    <dbReference type="NCBI Taxonomy" id="41210"/>
    <lineage>
        <taxon>Eukaryota</taxon>
        <taxon>Metazoa</taxon>
        <taxon>Ecdysozoa</taxon>
        <taxon>Arthropoda</taxon>
        <taxon>Crustacea</taxon>
        <taxon>Multicrustacea</taxon>
        <taxon>Malacostraca</taxon>
        <taxon>Eumalacostraca</taxon>
        <taxon>Eucarida</taxon>
        <taxon>Decapoda</taxon>
        <taxon>Pleocyemata</taxon>
        <taxon>Brachyura</taxon>
        <taxon>Eubrachyura</taxon>
        <taxon>Majoidea</taxon>
        <taxon>Majidae</taxon>
        <taxon>Chionoecetes</taxon>
    </lineage>
</organism>
<evidence type="ECO:0000256" key="2">
    <source>
        <dbReference type="SAM" id="SignalP"/>
    </source>
</evidence>
<dbReference type="EMBL" id="JACEEZ010004265">
    <property type="protein sequence ID" value="KAG0726528.1"/>
    <property type="molecule type" value="Genomic_DNA"/>
</dbReference>
<proteinExistence type="predicted"/>